<evidence type="ECO:0000256" key="1">
    <source>
        <dbReference type="SAM" id="MobiDB-lite"/>
    </source>
</evidence>
<protein>
    <recommendedName>
        <fullName evidence="3">WSC domain-containing protein</fullName>
    </recommendedName>
</protein>
<feature type="region of interest" description="Disordered" evidence="1">
    <location>
        <begin position="530"/>
        <end position="555"/>
    </location>
</feature>
<dbReference type="OrthoDB" id="74764at2759"/>
<dbReference type="Pfam" id="PF09362">
    <property type="entry name" value="DUF1996"/>
    <property type="match status" value="1"/>
</dbReference>
<evidence type="ECO:0000256" key="2">
    <source>
        <dbReference type="SAM" id="SignalP"/>
    </source>
</evidence>
<sequence>MRLPTIGRLAFLLAHSPFVHSLGPSVCTPAPGSTVTPVLINQVIVGLAPLMYGRVDPIIAPGHASAHVHLGMGGSNWGPSMEEDTALDSSCTSTQAKADKSNYWTPRLSFKSPQNGSYISVAATQEKVYYSSSITTSDKIVAFPPGFQMLTGDPYKRSMPDATPLEGGGIYLGRDSGQGIPQPVQFTCPTADGSNPYAKQNRFGNAGLGFPMANCDAYTTGLRYDIYYPDCWDGKNLTDFTSGRNYSSTAGTKNSEQNCPEGWKHFPAMHMEVYWDIDSFARSGVWNPASDPWPFELAQGDPTGFGIHGDFFAGWETDTLQNLIDECKTCDGDNEVDACLDASVINTNDEMNACTVPSPVDEPIWGWLENQPGCNKPQPGPKEAVQATCEEAGLSAPTTQHTDIPGWTYQGCYMDYVNYERLLPSATGTSASLPNPVTPEWCAGFCSGTGTADDVQKAQTTGYKWMLVEYSYQCFCGNTILQLVKSPSNTAATGLVVGMCNSVCTADQTQICGGSNGGYSPASLYSLDGADNSSSTKEKRVSHLHRHAHAHDRPL</sequence>
<dbReference type="PANTHER" id="PTHR43662">
    <property type="match status" value="1"/>
</dbReference>
<dbReference type="PANTHER" id="PTHR43662:SF11">
    <property type="entry name" value="WSC DOMAIN-CONTAINING PROTEIN"/>
    <property type="match status" value="1"/>
</dbReference>
<keyword evidence="5" id="KW-1185">Reference proteome</keyword>
<evidence type="ECO:0000313" key="4">
    <source>
        <dbReference type="EMBL" id="CAF9906978.1"/>
    </source>
</evidence>
<gene>
    <name evidence="4" type="ORF">ALECFALPRED_003033</name>
</gene>
<dbReference type="Pfam" id="PF01822">
    <property type="entry name" value="WSC"/>
    <property type="match status" value="1"/>
</dbReference>
<feature type="compositionally biased region" description="Basic residues" evidence="1">
    <location>
        <begin position="542"/>
        <end position="555"/>
    </location>
</feature>
<dbReference type="EMBL" id="CAJPDR010000020">
    <property type="protein sequence ID" value="CAF9906978.1"/>
    <property type="molecule type" value="Genomic_DNA"/>
</dbReference>
<feature type="domain" description="WSC" evidence="3">
    <location>
        <begin position="406"/>
        <end position="528"/>
    </location>
</feature>
<dbReference type="InterPro" id="IPR018535">
    <property type="entry name" value="DUF1996"/>
</dbReference>
<keyword evidence="2" id="KW-0732">Signal</keyword>
<proteinExistence type="predicted"/>
<comment type="caution">
    <text evidence="4">The sequence shown here is derived from an EMBL/GenBank/DDBJ whole genome shotgun (WGS) entry which is preliminary data.</text>
</comment>
<organism evidence="4 5">
    <name type="scientific">Alectoria fallacina</name>
    <dbReference type="NCBI Taxonomy" id="1903189"/>
    <lineage>
        <taxon>Eukaryota</taxon>
        <taxon>Fungi</taxon>
        <taxon>Dikarya</taxon>
        <taxon>Ascomycota</taxon>
        <taxon>Pezizomycotina</taxon>
        <taxon>Lecanoromycetes</taxon>
        <taxon>OSLEUM clade</taxon>
        <taxon>Lecanoromycetidae</taxon>
        <taxon>Lecanorales</taxon>
        <taxon>Lecanorineae</taxon>
        <taxon>Parmeliaceae</taxon>
        <taxon>Alectoria</taxon>
    </lineage>
</organism>
<dbReference type="AlphaFoldDB" id="A0A8H3EKD1"/>
<dbReference type="InterPro" id="IPR002889">
    <property type="entry name" value="WSC_carb-bd"/>
</dbReference>
<feature type="signal peptide" evidence="2">
    <location>
        <begin position="1"/>
        <end position="21"/>
    </location>
</feature>
<reference evidence="4" key="1">
    <citation type="submission" date="2021-03" db="EMBL/GenBank/DDBJ databases">
        <authorList>
            <person name="Tagirdzhanova G."/>
        </authorList>
    </citation>
    <scope>NUCLEOTIDE SEQUENCE</scope>
</reference>
<dbReference type="PROSITE" id="PS51212">
    <property type="entry name" value="WSC"/>
    <property type="match status" value="1"/>
</dbReference>
<name>A0A8H3EKD1_9LECA</name>
<dbReference type="Proteomes" id="UP000664203">
    <property type="component" value="Unassembled WGS sequence"/>
</dbReference>
<accession>A0A8H3EKD1</accession>
<evidence type="ECO:0000259" key="3">
    <source>
        <dbReference type="PROSITE" id="PS51212"/>
    </source>
</evidence>
<evidence type="ECO:0000313" key="5">
    <source>
        <dbReference type="Proteomes" id="UP000664203"/>
    </source>
</evidence>
<feature type="chain" id="PRO_5034997695" description="WSC domain-containing protein" evidence="2">
    <location>
        <begin position="22"/>
        <end position="555"/>
    </location>
</feature>